<evidence type="ECO:0000313" key="2">
    <source>
        <dbReference type="Proteomes" id="UP000558284"/>
    </source>
</evidence>
<dbReference type="RefSeq" id="WP_181060231.1">
    <property type="nucleotide sequence ID" value="NZ_JACDTY010000013.1"/>
</dbReference>
<proteinExistence type="predicted"/>
<protein>
    <submittedName>
        <fullName evidence="1">Uncharacterized protein</fullName>
    </submittedName>
</protein>
<keyword evidence="2" id="KW-1185">Reference proteome</keyword>
<comment type="caution">
    <text evidence="1">The sequence shown here is derived from an EMBL/GenBank/DDBJ whole genome shotgun (WGS) entry which is preliminary data.</text>
</comment>
<organism evidence="1 2">
    <name type="scientific">Mesorhizobium neociceri</name>
    <dbReference type="NCBI Taxonomy" id="1307853"/>
    <lineage>
        <taxon>Bacteria</taxon>
        <taxon>Pseudomonadati</taxon>
        <taxon>Pseudomonadota</taxon>
        <taxon>Alphaproteobacteria</taxon>
        <taxon>Hyphomicrobiales</taxon>
        <taxon>Phyllobacteriaceae</taxon>
        <taxon>Mesorhizobium</taxon>
    </lineage>
</organism>
<evidence type="ECO:0000313" key="1">
    <source>
        <dbReference type="EMBL" id="MBA1143199.1"/>
    </source>
</evidence>
<accession>A0A838BB14</accession>
<reference evidence="1 2" key="1">
    <citation type="submission" date="2020-07" db="EMBL/GenBank/DDBJ databases">
        <title>Definition of the novel symbiovar canariense within Mesorhizobium novociceri, a new species of genus Mesorhizobium nodulating Cicer canariense in the Caldera de Taburiente National Park (La Palma, Canary Islands).</title>
        <authorList>
            <person name="Leon-Barrios M."/>
            <person name="Perez-Yepez J."/>
            <person name="Flores-Felix J.D."/>
            <person name="Ramirez-Baena M.H."/>
            <person name="Pulido-Suarez L."/>
            <person name="Igual J.M."/>
            <person name="Velazquez E."/>
            <person name="Peix A."/>
        </authorList>
    </citation>
    <scope>NUCLEOTIDE SEQUENCE [LARGE SCALE GENOMIC DNA]</scope>
    <source>
        <strain evidence="1 2">CCANP35</strain>
    </source>
</reference>
<sequence length="67" mass="7169">MIAVFIRIGLRYGAGVLVARGLLGADDAAAFSSDPDIEAGLEIAAGLAIASVAETWHWLSRKFDWEH</sequence>
<dbReference type="Proteomes" id="UP000558284">
    <property type="component" value="Unassembled WGS sequence"/>
</dbReference>
<dbReference type="EMBL" id="JACDTY010000013">
    <property type="protein sequence ID" value="MBA1143199.1"/>
    <property type="molecule type" value="Genomic_DNA"/>
</dbReference>
<name>A0A838BB14_9HYPH</name>
<gene>
    <name evidence="1" type="ORF">H0241_23545</name>
</gene>
<dbReference type="AlphaFoldDB" id="A0A838BB14"/>